<proteinExistence type="predicted"/>
<dbReference type="Pfam" id="PF00781">
    <property type="entry name" value="DAGK_cat"/>
    <property type="match status" value="1"/>
</dbReference>
<dbReference type="PANTHER" id="PTHR12358">
    <property type="entry name" value="SPHINGOSINE KINASE"/>
    <property type="match status" value="1"/>
</dbReference>
<dbReference type="Gene3D" id="3.40.50.10330">
    <property type="entry name" value="Probable inorganic polyphosphate/atp-NAD kinase, domain 1"/>
    <property type="match status" value="1"/>
</dbReference>
<feature type="compositionally biased region" description="Polar residues" evidence="1">
    <location>
        <begin position="53"/>
        <end position="81"/>
    </location>
</feature>
<dbReference type="InterPro" id="IPR001206">
    <property type="entry name" value="Diacylglycerol_kinase_cat_dom"/>
</dbReference>
<dbReference type="GO" id="GO:0046512">
    <property type="term" value="P:sphingosine biosynthetic process"/>
    <property type="evidence" value="ECO:0007669"/>
    <property type="project" value="TreeGrafter"/>
</dbReference>
<dbReference type="GO" id="GO:0005737">
    <property type="term" value="C:cytoplasm"/>
    <property type="evidence" value="ECO:0007669"/>
    <property type="project" value="TreeGrafter"/>
</dbReference>
<evidence type="ECO:0000313" key="4">
    <source>
        <dbReference type="Proteomes" id="UP000799302"/>
    </source>
</evidence>
<keyword evidence="4" id="KW-1185">Reference proteome</keyword>
<protein>
    <recommendedName>
        <fullName evidence="2">DAGKc domain-containing protein</fullName>
    </recommendedName>
</protein>
<evidence type="ECO:0000256" key="1">
    <source>
        <dbReference type="SAM" id="MobiDB-lite"/>
    </source>
</evidence>
<dbReference type="AlphaFoldDB" id="A0A6A6U0P1"/>
<reference evidence="3" key="1">
    <citation type="journal article" date="2020" name="Stud. Mycol.">
        <title>101 Dothideomycetes genomes: a test case for predicting lifestyles and emergence of pathogens.</title>
        <authorList>
            <person name="Haridas S."/>
            <person name="Albert R."/>
            <person name="Binder M."/>
            <person name="Bloem J."/>
            <person name="Labutti K."/>
            <person name="Salamov A."/>
            <person name="Andreopoulos B."/>
            <person name="Baker S."/>
            <person name="Barry K."/>
            <person name="Bills G."/>
            <person name="Bluhm B."/>
            <person name="Cannon C."/>
            <person name="Castanera R."/>
            <person name="Culley D."/>
            <person name="Daum C."/>
            <person name="Ezra D."/>
            <person name="Gonzalez J."/>
            <person name="Henrissat B."/>
            <person name="Kuo A."/>
            <person name="Liang C."/>
            <person name="Lipzen A."/>
            <person name="Lutzoni F."/>
            <person name="Magnuson J."/>
            <person name="Mondo S."/>
            <person name="Nolan M."/>
            <person name="Ohm R."/>
            <person name="Pangilinan J."/>
            <person name="Park H.-J."/>
            <person name="Ramirez L."/>
            <person name="Alfaro M."/>
            <person name="Sun H."/>
            <person name="Tritt A."/>
            <person name="Yoshinaga Y."/>
            <person name="Zwiers L.-H."/>
            <person name="Turgeon B."/>
            <person name="Goodwin S."/>
            <person name="Spatafora J."/>
            <person name="Crous P."/>
            <person name="Grigoriev I."/>
        </authorList>
    </citation>
    <scope>NUCLEOTIDE SEQUENCE</scope>
    <source>
        <strain evidence="3">CBS 115976</strain>
    </source>
</reference>
<sequence length="504" mass="54902">MKKLFNSVLTSLKSNKKSSRQPPLPDPASAGASSSGLDLNSSAQVEAGDGISNGETEGQNTASQDSANPGSSDLESTNQESLNQKKSVILTGAVIGRTANTFYYLKVPKDDAEKELPELGIEARHDVENAAQLAYPFTLPSDIVDTKVYVVISTLSGTQLATSFYDNILAPLLKRLKSELDISETIHVERTKDARSVIDLTNTLFASNANQGIRQLIILLSGDGGIVDVLNELPTTISSNYLPPQVSLIPLGTGNALAQSSGIADETWGLSTLARGHAKALPTFIATFSSGARLLVDEARQEEELSLKDEKGHPYMRGAVVCSWGMHAGLVADSDTAEYRKFGVERFKMAAKEALYPEDGAGPHHYKAKLSLLPKGSTHWKKIERTEHAYVLTTLVSNLEKGFTISPESAPLQGSMRIVHFGPMAGDEIMQLMTKAYQGGQHISEESVSYEEVDGVRISFEGREDDARWRRICVDGKIIRLEADGWVEIRKEPRHLLSLRHLSR</sequence>
<organism evidence="3 4">
    <name type="scientific">Microthyrium microscopicum</name>
    <dbReference type="NCBI Taxonomy" id="703497"/>
    <lineage>
        <taxon>Eukaryota</taxon>
        <taxon>Fungi</taxon>
        <taxon>Dikarya</taxon>
        <taxon>Ascomycota</taxon>
        <taxon>Pezizomycotina</taxon>
        <taxon>Dothideomycetes</taxon>
        <taxon>Dothideomycetes incertae sedis</taxon>
        <taxon>Microthyriales</taxon>
        <taxon>Microthyriaceae</taxon>
        <taxon>Microthyrium</taxon>
    </lineage>
</organism>
<dbReference type="InterPro" id="IPR016064">
    <property type="entry name" value="NAD/diacylglycerol_kinase_sf"/>
</dbReference>
<dbReference type="PROSITE" id="PS50146">
    <property type="entry name" value="DAGK"/>
    <property type="match status" value="1"/>
</dbReference>
<dbReference type="PANTHER" id="PTHR12358:SF108">
    <property type="entry name" value="DAGKC DOMAIN-CONTAINING PROTEIN"/>
    <property type="match status" value="1"/>
</dbReference>
<dbReference type="SUPFAM" id="SSF111331">
    <property type="entry name" value="NAD kinase/diacylglycerol kinase-like"/>
    <property type="match status" value="1"/>
</dbReference>
<name>A0A6A6U0P1_9PEZI</name>
<dbReference type="GO" id="GO:0001727">
    <property type="term" value="F:lipid kinase activity"/>
    <property type="evidence" value="ECO:0007669"/>
    <property type="project" value="TreeGrafter"/>
</dbReference>
<dbReference type="Proteomes" id="UP000799302">
    <property type="component" value="Unassembled WGS sequence"/>
</dbReference>
<dbReference type="InterPro" id="IPR017438">
    <property type="entry name" value="ATP-NAD_kinase_N"/>
</dbReference>
<accession>A0A6A6U0P1</accession>
<dbReference type="EMBL" id="MU004240">
    <property type="protein sequence ID" value="KAF2665510.1"/>
    <property type="molecule type" value="Genomic_DNA"/>
</dbReference>
<dbReference type="Gene3D" id="2.60.200.40">
    <property type="match status" value="1"/>
</dbReference>
<feature type="compositionally biased region" description="Low complexity" evidence="1">
    <location>
        <begin position="27"/>
        <end position="43"/>
    </location>
</feature>
<dbReference type="GO" id="GO:0016020">
    <property type="term" value="C:membrane"/>
    <property type="evidence" value="ECO:0007669"/>
    <property type="project" value="TreeGrafter"/>
</dbReference>
<dbReference type="InterPro" id="IPR050187">
    <property type="entry name" value="Lipid_Phosphate_FormReg"/>
</dbReference>
<dbReference type="OrthoDB" id="3853857at2759"/>
<gene>
    <name evidence="3" type="ORF">BT63DRAFT_428468</name>
</gene>
<feature type="domain" description="DAGKc" evidence="2">
    <location>
        <begin position="143"/>
        <end position="292"/>
    </location>
</feature>
<evidence type="ECO:0000313" key="3">
    <source>
        <dbReference type="EMBL" id="KAF2665510.1"/>
    </source>
</evidence>
<evidence type="ECO:0000259" key="2">
    <source>
        <dbReference type="PROSITE" id="PS50146"/>
    </source>
</evidence>
<feature type="region of interest" description="Disordered" evidence="1">
    <location>
        <begin position="1"/>
        <end position="81"/>
    </location>
</feature>